<keyword evidence="6 7" id="KW-0472">Membrane</keyword>
<keyword evidence="5 7" id="KW-1133">Transmembrane helix</keyword>
<feature type="transmembrane region" description="Helical" evidence="7">
    <location>
        <begin position="398"/>
        <end position="425"/>
    </location>
</feature>
<dbReference type="PROSITE" id="PS50850">
    <property type="entry name" value="MFS"/>
    <property type="match status" value="1"/>
</dbReference>
<dbReference type="AlphaFoldDB" id="A0A8I0S546"/>
<dbReference type="Gene3D" id="1.20.1250.20">
    <property type="entry name" value="MFS general substrate transporter like domains"/>
    <property type="match status" value="1"/>
</dbReference>
<dbReference type="PANTHER" id="PTHR42718">
    <property type="entry name" value="MAJOR FACILITATOR SUPERFAMILY MULTIDRUG TRANSPORTER MFSC"/>
    <property type="match status" value="1"/>
</dbReference>
<comment type="subcellular location">
    <subcellularLocation>
        <location evidence="1">Cell membrane</location>
        <topology evidence="1">Multi-pass membrane protein</topology>
    </subcellularLocation>
</comment>
<dbReference type="NCBIfam" id="TIGR00711">
    <property type="entry name" value="efflux_EmrB"/>
    <property type="match status" value="1"/>
</dbReference>
<dbReference type="InterPro" id="IPR004638">
    <property type="entry name" value="EmrB-like"/>
</dbReference>
<feature type="transmembrane region" description="Helical" evidence="7">
    <location>
        <begin position="88"/>
        <end position="107"/>
    </location>
</feature>
<gene>
    <name evidence="9" type="ORF">ITJ42_00190</name>
</gene>
<dbReference type="SUPFAM" id="SSF103473">
    <property type="entry name" value="MFS general substrate transporter"/>
    <property type="match status" value="2"/>
</dbReference>
<protein>
    <submittedName>
        <fullName evidence="9">MFS transporter</fullName>
    </submittedName>
</protein>
<dbReference type="Gene3D" id="1.20.1720.10">
    <property type="entry name" value="Multidrug resistance protein D"/>
    <property type="match status" value="1"/>
</dbReference>
<dbReference type="InterPro" id="IPR020846">
    <property type="entry name" value="MFS_dom"/>
</dbReference>
<dbReference type="GO" id="GO:0005886">
    <property type="term" value="C:plasma membrane"/>
    <property type="evidence" value="ECO:0007669"/>
    <property type="project" value="UniProtKB-SubCell"/>
</dbReference>
<dbReference type="RefSeq" id="WP_194673934.1">
    <property type="nucleotide sequence ID" value="NZ_JADKRP010000001.1"/>
</dbReference>
<evidence type="ECO:0000256" key="5">
    <source>
        <dbReference type="ARBA" id="ARBA00022989"/>
    </source>
</evidence>
<feature type="transmembrane region" description="Helical" evidence="7">
    <location>
        <begin position="469"/>
        <end position="491"/>
    </location>
</feature>
<proteinExistence type="predicted"/>
<feature type="transmembrane region" description="Helical" evidence="7">
    <location>
        <begin position="238"/>
        <end position="256"/>
    </location>
</feature>
<name>A0A8I0S546_9MICO</name>
<dbReference type="EMBL" id="JADKRP010000001">
    <property type="protein sequence ID" value="MBF4629632.1"/>
    <property type="molecule type" value="Genomic_DNA"/>
</dbReference>
<feature type="transmembrane region" description="Helical" evidence="7">
    <location>
        <begin position="365"/>
        <end position="386"/>
    </location>
</feature>
<keyword evidence="3" id="KW-1003">Cell membrane</keyword>
<evidence type="ECO:0000256" key="4">
    <source>
        <dbReference type="ARBA" id="ARBA00022692"/>
    </source>
</evidence>
<evidence type="ECO:0000256" key="3">
    <source>
        <dbReference type="ARBA" id="ARBA00022475"/>
    </source>
</evidence>
<dbReference type="PANTHER" id="PTHR42718:SF42">
    <property type="entry name" value="EXPORT PROTEIN"/>
    <property type="match status" value="1"/>
</dbReference>
<feature type="domain" description="Major facilitator superfamily (MFS) profile" evidence="8">
    <location>
        <begin position="22"/>
        <end position="495"/>
    </location>
</feature>
<feature type="transmembrane region" description="Helical" evidence="7">
    <location>
        <begin position="340"/>
        <end position="359"/>
    </location>
</feature>
<evidence type="ECO:0000256" key="1">
    <source>
        <dbReference type="ARBA" id="ARBA00004651"/>
    </source>
</evidence>
<comment type="caution">
    <text evidence="9">The sequence shown here is derived from an EMBL/GenBank/DDBJ whole genome shotgun (WGS) entry which is preliminary data.</text>
</comment>
<keyword evidence="4 7" id="KW-0812">Transmembrane</keyword>
<feature type="transmembrane region" description="Helical" evidence="7">
    <location>
        <begin position="113"/>
        <end position="134"/>
    </location>
</feature>
<evidence type="ECO:0000313" key="10">
    <source>
        <dbReference type="Proteomes" id="UP000634579"/>
    </source>
</evidence>
<evidence type="ECO:0000256" key="2">
    <source>
        <dbReference type="ARBA" id="ARBA00022448"/>
    </source>
</evidence>
<sequence length="521" mass="52725">MSMPTSTRPKARRPLRGNPALTLAAVCFGLFMVGLDGTVVSIANPAIAQSLGTDFAELQWITNSYLLGLAVFLILGGKLGDRFGRRRMYLIGVTAFAVTSVAIGLVGTTEGVIAFRALQGLSAALLMPQTLALLRATFPPEKFGIAIGIWGGVSSVAIAAGPILGGALVGTLGWESVFFINAPIAVIGLILGAVVLKESTAPGKARFDFLGVVLLALGLFAVVLAVVQSEGWGWASPWTLGILAAGLLLIVAFVLVENRVDAPLLPMALFRNPTITVGALAVAANFFALFGVTFFLSLFLLNLRGEEGLAAGVMLLPLSGVSIIASPFGAALVSKLGIRVTMTSGLALVGLSLLGLTTITIDSPYIGMAIPFVILALGVGMVMTSGAEAIVGSAPVKLAGVAGGLQATALQLGGVLGTAVLAAVVSAGTSSRLGDLSFEGSEAVAQGIVPATLDAVSTTIAQDAFIGGLHAALVVAAIVALVIAVLAAIFVRPVRSHVPASTVLEETESGLAGSAIPTATR</sequence>
<dbReference type="InterPro" id="IPR011701">
    <property type="entry name" value="MFS"/>
</dbReference>
<feature type="transmembrane region" description="Helical" evidence="7">
    <location>
        <begin position="207"/>
        <end position="226"/>
    </location>
</feature>
<feature type="transmembrane region" description="Helical" evidence="7">
    <location>
        <begin position="309"/>
        <end position="333"/>
    </location>
</feature>
<feature type="transmembrane region" description="Helical" evidence="7">
    <location>
        <begin position="58"/>
        <end position="76"/>
    </location>
</feature>
<dbReference type="Pfam" id="PF07690">
    <property type="entry name" value="MFS_1"/>
    <property type="match status" value="1"/>
</dbReference>
<keyword evidence="2" id="KW-0813">Transport</keyword>
<dbReference type="Proteomes" id="UP000634579">
    <property type="component" value="Unassembled WGS sequence"/>
</dbReference>
<feature type="transmembrane region" description="Helical" evidence="7">
    <location>
        <begin position="176"/>
        <end position="195"/>
    </location>
</feature>
<dbReference type="PRINTS" id="PR01036">
    <property type="entry name" value="TCRTETB"/>
</dbReference>
<keyword evidence="10" id="KW-1185">Reference proteome</keyword>
<dbReference type="InterPro" id="IPR036259">
    <property type="entry name" value="MFS_trans_sf"/>
</dbReference>
<reference evidence="9 10" key="1">
    <citation type="submission" date="2020-10" db="EMBL/GenBank/DDBJ databases">
        <title>Draft genome sequences of plant-associated actinobacteria.</title>
        <authorList>
            <person name="Tarlachkov S.V."/>
            <person name="Starodumova I.P."/>
            <person name="Dorofeeva L.V."/>
            <person name="Prisyazhnaya N.V."/>
            <person name="Roubtsova T.V."/>
            <person name="Chizhov V.N."/>
            <person name="Nadler S.A."/>
            <person name="Subbotin S.A."/>
            <person name="Evtushenko L.I."/>
        </authorList>
    </citation>
    <scope>NUCLEOTIDE SEQUENCE [LARGE SCALE GENOMIC DNA]</scope>
    <source>
        <strain evidence="9 10">VKM Ac-2886</strain>
    </source>
</reference>
<evidence type="ECO:0000313" key="9">
    <source>
        <dbReference type="EMBL" id="MBF4629632.1"/>
    </source>
</evidence>
<feature type="transmembrane region" description="Helical" evidence="7">
    <location>
        <begin position="277"/>
        <end position="303"/>
    </location>
</feature>
<organism evidence="9 10">
    <name type="scientific">Clavibacter phaseoli</name>
    <dbReference type="NCBI Taxonomy" id="1734031"/>
    <lineage>
        <taxon>Bacteria</taxon>
        <taxon>Bacillati</taxon>
        <taxon>Actinomycetota</taxon>
        <taxon>Actinomycetes</taxon>
        <taxon>Micrococcales</taxon>
        <taxon>Microbacteriaceae</taxon>
        <taxon>Clavibacter</taxon>
    </lineage>
</organism>
<evidence type="ECO:0000259" key="8">
    <source>
        <dbReference type="PROSITE" id="PS50850"/>
    </source>
</evidence>
<dbReference type="CDD" id="cd17321">
    <property type="entry name" value="MFS_MMR_MDR_like"/>
    <property type="match status" value="1"/>
</dbReference>
<feature type="transmembrane region" description="Helical" evidence="7">
    <location>
        <begin position="143"/>
        <end position="164"/>
    </location>
</feature>
<evidence type="ECO:0000256" key="6">
    <source>
        <dbReference type="ARBA" id="ARBA00023136"/>
    </source>
</evidence>
<dbReference type="GO" id="GO:0022857">
    <property type="term" value="F:transmembrane transporter activity"/>
    <property type="evidence" value="ECO:0007669"/>
    <property type="project" value="InterPro"/>
</dbReference>
<accession>A0A8I0S546</accession>
<evidence type="ECO:0000256" key="7">
    <source>
        <dbReference type="SAM" id="Phobius"/>
    </source>
</evidence>